<name>A0ABW9JMX4_9SPHI</name>
<evidence type="ECO:0000256" key="4">
    <source>
        <dbReference type="ARBA" id="ARBA00022692"/>
    </source>
</evidence>
<dbReference type="Gene3D" id="2.170.130.10">
    <property type="entry name" value="TonB-dependent receptor, plug domain"/>
    <property type="match status" value="1"/>
</dbReference>
<evidence type="ECO:0000256" key="1">
    <source>
        <dbReference type="ARBA" id="ARBA00004571"/>
    </source>
</evidence>
<protein>
    <submittedName>
        <fullName evidence="10">SusC/RagA family TonB-linked outer membrane protein</fullName>
    </submittedName>
</protein>
<feature type="signal peptide" evidence="8">
    <location>
        <begin position="1"/>
        <end position="24"/>
    </location>
</feature>
<dbReference type="Gene3D" id="2.40.170.20">
    <property type="entry name" value="TonB-dependent receptor, beta-barrel domain"/>
    <property type="match status" value="1"/>
</dbReference>
<dbReference type="NCBIfam" id="TIGR04057">
    <property type="entry name" value="SusC_RagA_signa"/>
    <property type="match status" value="1"/>
</dbReference>
<comment type="caution">
    <text evidence="10">The sequence shown here is derived from an EMBL/GenBank/DDBJ whole genome shotgun (WGS) entry which is preliminary data.</text>
</comment>
<keyword evidence="8" id="KW-0732">Signal</keyword>
<dbReference type="Pfam" id="PF13715">
    <property type="entry name" value="CarbopepD_reg_2"/>
    <property type="match status" value="1"/>
</dbReference>
<dbReference type="EMBL" id="SRMP02000052">
    <property type="protein sequence ID" value="MFN0293794.1"/>
    <property type="molecule type" value="Genomic_DNA"/>
</dbReference>
<dbReference type="RefSeq" id="WP_212751569.1">
    <property type="nucleotide sequence ID" value="NZ_SRMP02000052.1"/>
</dbReference>
<reference evidence="10 11" key="1">
    <citation type="submission" date="2024-12" db="EMBL/GenBank/DDBJ databases">
        <authorList>
            <person name="Hu S."/>
        </authorList>
    </citation>
    <scope>NUCLEOTIDE SEQUENCE [LARGE SCALE GENOMIC DNA]</scope>
    <source>
        <strain evidence="10 11">P-25</strain>
    </source>
</reference>
<gene>
    <name evidence="10" type="ORF">E5L68_020630</name>
</gene>
<keyword evidence="3 7" id="KW-1134">Transmembrane beta strand</keyword>
<comment type="subcellular location">
    <subcellularLocation>
        <location evidence="1 7">Cell outer membrane</location>
        <topology evidence="1 7">Multi-pass membrane protein</topology>
    </subcellularLocation>
</comment>
<dbReference type="InterPro" id="IPR037066">
    <property type="entry name" value="Plug_dom_sf"/>
</dbReference>
<dbReference type="InterPro" id="IPR023997">
    <property type="entry name" value="TonB-dep_OMP_SusC/RagA_CS"/>
</dbReference>
<dbReference type="Proteomes" id="UP001517367">
    <property type="component" value="Unassembled WGS sequence"/>
</dbReference>
<keyword evidence="4 7" id="KW-0812">Transmembrane</keyword>
<evidence type="ECO:0000313" key="10">
    <source>
        <dbReference type="EMBL" id="MFN0293794.1"/>
    </source>
</evidence>
<evidence type="ECO:0000256" key="2">
    <source>
        <dbReference type="ARBA" id="ARBA00022448"/>
    </source>
</evidence>
<evidence type="ECO:0000256" key="6">
    <source>
        <dbReference type="ARBA" id="ARBA00023237"/>
    </source>
</evidence>
<evidence type="ECO:0000256" key="8">
    <source>
        <dbReference type="SAM" id="SignalP"/>
    </source>
</evidence>
<keyword evidence="5 7" id="KW-0472">Membrane</keyword>
<keyword evidence="6 7" id="KW-0998">Cell outer membrane</keyword>
<dbReference type="Pfam" id="PF07715">
    <property type="entry name" value="Plug"/>
    <property type="match status" value="1"/>
</dbReference>
<dbReference type="InterPro" id="IPR012910">
    <property type="entry name" value="Plug_dom"/>
</dbReference>
<evidence type="ECO:0000259" key="9">
    <source>
        <dbReference type="Pfam" id="PF07715"/>
    </source>
</evidence>
<evidence type="ECO:0000256" key="3">
    <source>
        <dbReference type="ARBA" id="ARBA00022452"/>
    </source>
</evidence>
<evidence type="ECO:0000256" key="5">
    <source>
        <dbReference type="ARBA" id="ARBA00023136"/>
    </source>
</evidence>
<evidence type="ECO:0000256" key="7">
    <source>
        <dbReference type="PROSITE-ProRule" id="PRU01360"/>
    </source>
</evidence>
<dbReference type="InterPro" id="IPR036942">
    <property type="entry name" value="Beta-barrel_TonB_sf"/>
</dbReference>
<keyword evidence="11" id="KW-1185">Reference proteome</keyword>
<dbReference type="InterPro" id="IPR039426">
    <property type="entry name" value="TonB-dep_rcpt-like"/>
</dbReference>
<proteinExistence type="inferred from homology"/>
<accession>A0ABW9JMX4</accession>
<feature type="chain" id="PRO_5045145506" evidence="8">
    <location>
        <begin position="25"/>
        <end position="1042"/>
    </location>
</feature>
<dbReference type="PROSITE" id="PS52016">
    <property type="entry name" value="TONB_DEPENDENT_REC_3"/>
    <property type="match status" value="1"/>
</dbReference>
<dbReference type="SUPFAM" id="SSF56935">
    <property type="entry name" value="Porins"/>
    <property type="match status" value="1"/>
</dbReference>
<dbReference type="InterPro" id="IPR023996">
    <property type="entry name" value="TonB-dep_OMP_SusC/RagA"/>
</dbReference>
<organism evidence="10 11">
    <name type="scientific">Pedobacter helvus</name>
    <dbReference type="NCBI Taxonomy" id="2563444"/>
    <lineage>
        <taxon>Bacteria</taxon>
        <taxon>Pseudomonadati</taxon>
        <taxon>Bacteroidota</taxon>
        <taxon>Sphingobacteriia</taxon>
        <taxon>Sphingobacteriales</taxon>
        <taxon>Sphingobacteriaceae</taxon>
        <taxon>Pedobacter</taxon>
    </lineage>
</organism>
<dbReference type="InterPro" id="IPR008969">
    <property type="entry name" value="CarboxyPept-like_regulatory"/>
</dbReference>
<keyword evidence="2 7" id="KW-0813">Transport</keyword>
<dbReference type="SUPFAM" id="SSF49464">
    <property type="entry name" value="Carboxypeptidase regulatory domain-like"/>
    <property type="match status" value="1"/>
</dbReference>
<comment type="similarity">
    <text evidence="7">Belongs to the TonB-dependent receptor family.</text>
</comment>
<sequence>MKISKQTFLLVVFMALMQCISAQTNITGKVVDKQKGPLIGVSIKNLKNRLTTISNQQGNFTIRSTAPTDTLEFTYLGFKVLRQVVGTKVQMEVTLQEDSRILDEVIVVAYGEVKQKDLTGSVSTLNMNDINKAPVARFDDALGGRIAGVSVTSTEGMPGSDQHIVIRGTNSVTQSNTPLYVIDGFPTEESVSNSLSPADIESITVLKDASATAIYGARAANGVVVITTKKGKIGTPVINYDGMYGVANVTKEIPLLNAYEFVRLQQEILTPADFTSRYLSGSQKTLEDYRNVPTVNWQDLIFVAAPMQTHNISLSGGTQQTRYNVSFSAYDQDGIIRNSNYTRYQGRAFLDQKITNKLRFNVNLNYAKYLQTGESPSQIQLSNSANLIRNVWSYRPLASLNDFDILDELIDESIATASDLRINPLFAVNEEYRKRTTDQFRINGNLEYEILKGLKLRVAGGLSNNSLVNDIFNNSKTRSGNPFRNEGVNAAITNSSDMTWLNENTLTYNSYFDKAKQHSFDLLLGQTIQGSNARSNYQRIINIPNEDLGMAGIGLGTVQQLTNNLAEWRLNSFISRFNYKYKSKYYFTATLRADGSSKFPKDNRWGYFPSMAAAWNIAEEPFLKRFGFISSAKLRASWGITGNNRISEYSFWTNVKALRNAEGGIAATAYVFDNNIYQGSIVTSPGNTGLKWETTAQTDIGLDLSLFKQKLNVALDLYRKNTSDLLLNANLPPSFGFSTALMNIGRVQNEGLEITIDNTNVSNKDFNWTTAFNISFNRNKVLELARNEESLVSIISYSNSYIARLGQPMGMLYGYVYEGTYKYDDFDLMPNGSYVLKANMPDNGTVRTGIRPGDIRFRDMNGDGKINDDDATVIGSGIPQHYGGLTNRFQYKDFDLNIFFSWKYGNDILFADKSTFLRAKNEVNNNRFAGYANRWTPQKPASDIPRVGGWGAGDNSTFEIEDGSFLRLSTVQLGYNLPASLTKRLSLKKARVYVSGQNLWIWTNYSGYDPEVSTKNTALTPGYDSSAYPKSRLYSLGLNISF</sequence>
<feature type="domain" description="TonB-dependent receptor plug" evidence="9">
    <location>
        <begin position="115"/>
        <end position="223"/>
    </location>
</feature>
<dbReference type="NCBIfam" id="TIGR04056">
    <property type="entry name" value="OMP_RagA_SusC"/>
    <property type="match status" value="1"/>
</dbReference>
<evidence type="ECO:0000313" key="11">
    <source>
        <dbReference type="Proteomes" id="UP001517367"/>
    </source>
</evidence>